<comment type="caution">
    <text evidence="1">The sequence shown here is derived from an EMBL/GenBank/DDBJ whole genome shotgun (WGS) entry which is preliminary data.</text>
</comment>
<dbReference type="EMBL" id="RIAR02000001">
    <property type="protein sequence ID" value="NSL89524.1"/>
    <property type="molecule type" value="Genomic_DNA"/>
</dbReference>
<protein>
    <submittedName>
        <fullName evidence="1">Uncharacterized protein</fullName>
    </submittedName>
</protein>
<dbReference type="Proteomes" id="UP000281028">
    <property type="component" value="Unassembled WGS sequence"/>
</dbReference>
<name>A0A9Q5GUG1_9BACT</name>
<dbReference type="PROSITE" id="PS51257">
    <property type="entry name" value="PROKAR_LIPOPROTEIN"/>
    <property type="match status" value="1"/>
</dbReference>
<dbReference type="RefSeq" id="WP_127041773.1">
    <property type="nucleotide sequence ID" value="NZ_JAABOK010000007.1"/>
</dbReference>
<keyword evidence="2" id="KW-1185">Reference proteome</keyword>
<evidence type="ECO:0000313" key="2">
    <source>
        <dbReference type="Proteomes" id="UP000281028"/>
    </source>
</evidence>
<gene>
    <name evidence="1" type="ORF">ECE50_021970</name>
</gene>
<proteinExistence type="predicted"/>
<accession>A0A9Q5GUG1</accession>
<dbReference type="AlphaFoldDB" id="A0A9Q5GUG1"/>
<organism evidence="1 2">
    <name type="scientific">Chitinophaga solisilvae</name>
    <dbReference type="NCBI Taxonomy" id="1233460"/>
    <lineage>
        <taxon>Bacteria</taxon>
        <taxon>Pseudomonadati</taxon>
        <taxon>Bacteroidota</taxon>
        <taxon>Chitinophagia</taxon>
        <taxon>Chitinophagales</taxon>
        <taxon>Chitinophagaceae</taxon>
        <taxon>Chitinophaga</taxon>
    </lineage>
</organism>
<reference evidence="1" key="1">
    <citation type="submission" date="2020-05" db="EMBL/GenBank/DDBJ databases">
        <title>Chitinophaga laudate sp. nov., isolated from a tropical peat swamp.</title>
        <authorList>
            <person name="Goh C.B.S."/>
            <person name="Lee M.S."/>
            <person name="Parimannan S."/>
            <person name="Pasbakhsh P."/>
            <person name="Yule C.M."/>
            <person name="Rajandas H."/>
            <person name="Loke S."/>
            <person name="Croft L."/>
            <person name="Tan J.B.L."/>
        </authorList>
    </citation>
    <scope>NUCLEOTIDE SEQUENCE</scope>
    <source>
        <strain evidence="1">Mgbs1</strain>
    </source>
</reference>
<dbReference type="OrthoDB" id="5984340at2"/>
<sequence>MKTLFKLVAPAIVLLSCQQTVPPEKERPVQIDTMQLIAPPAQSAVKVASNEVSVVSRDSTTYVRFGDCYFSLDWITPNTQRNDFELHPDTIFFTLAPKRTIEGQMIAITTGESEKIKVAQSYETSMVAGHQLLRKWKHHRGAWEHLTAEANNFYICRKYSASERSRFPETTLADLQLHANKTGNKELVRAVSLLDTLPKAAISSYFLRVNGTIRNSPLRINKVLIIDVTL</sequence>
<evidence type="ECO:0000313" key="1">
    <source>
        <dbReference type="EMBL" id="NSL89524.1"/>
    </source>
</evidence>